<reference evidence="2" key="3">
    <citation type="submission" date="2024-01" db="EMBL/GenBank/DDBJ databases">
        <authorList>
            <person name="Coelho M.A."/>
            <person name="David-Palma M."/>
            <person name="Shea T."/>
            <person name="Sun S."/>
            <person name="Cuomo C.A."/>
            <person name="Heitman J."/>
        </authorList>
    </citation>
    <scope>NUCLEOTIDE SEQUENCE</scope>
    <source>
        <strain evidence="2">CBS 7841</strain>
    </source>
</reference>
<feature type="region of interest" description="Disordered" evidence="1">
    <location>
        <begin position="134"/>
        <end position="224"/>
    </location>
</feature>
<reference evidence="2" key="1">
    <citation type="submission" date="2016-06" db="EMBL/GenBank/DDBJ databases">
        <authorList>
            <person name="Cuomo C."/>
            <person name="Litvintseva A."/>
            <person name="Heitman J."/>
            <person name="Chen Y."/>
            <person name="Sun S."/>
            <person name="Springer D."/>
            <person name="Dromer F."/>
            <person name="Young S."/>
            <person name="Zeng Q."/>
            <person name="Chapman S."/>
            <person name="Gujja S."/>
            <person name="Saif S."/>
            <person name="Birren B."/>
        </authorList>
    </citation>
    <scope>NUCLEOTIDE SEQUENCE</scope>
    <source>
        <strain evidence="2">CBS 7841</strain>
    </source>
</reference>
<feature type="compositionally biased region" description="Low complexity" evidence="1">
    <location>
        <begin position="165"/>
        <end position="197"/>
    </location>
</feature>
<dbReference type="Proteomes" id="UP000094043">
    <property type="component" value="Chromosome 1"/>
</dbReference>
<dbReference type="RefSeq" id="XP_066066034.1">
    <property type="nucleotide sequence ID" value="XM_066209937.1"/>
</dbReference>
<evidence type="ECO:0000313" key="2">
    <source>
        <dbReference type="EMBL" id="WVN85333.1"/>
    </source>
</evidence>
<dbReference type="EMBL" id="CP143784">
    <property type="protein sequence ID" value="WVN85333.1"/>
    <property type="molecule type" value="Genomic_DNA"/>
</dbReference>
<gene>
    <name evidence="2" type="ORF">L203_100478</name>
</gene>
<feature type="compositionally biased region" description="Pro residues" evidence="1">
    <location>
        <begin position="49"/>
        <end position="62"/>
    </location>
</feature>
<evidence type="ECO:0000313" key="3">
    <source>
        <dbReference type="Proteomes" id="UP000094043"/>
    </source>
</evidence>
<feature type="region of interest" description="Disordered" evidence="1">
    <location>
        <begin position="307"/>
        <end position="339"/>
    </location>
</feature>
<proteinExistence type="predicted"/>
<feature type="region of interest" description="Disordered" evidence="1">
    <location>
        <begin position="36"/>
        <end position="97"/>
    </location>
</feature>
<organism evidence="2 3">
    <name type="scientific">Cryptococcus depauperatus CBS 7841</name>
    <dbReference type="NCBI Taxonomy" id="1295531"/>
    <lineage>
        <taxon>Eukaryota</taxon>
        <taxon>Fungi</taxon>
        <taxon>Dikarya</taxon>
        <taxon>Basidiomycota</taxon>
        <taxon>Agaricomycotina</taxon>
        <taxon>Tremellomycetes</taxon>
        <taxon>Tremellales</taxon>
        <taxon>Cryptococcaceae</taxon>
        <taxon>Cryptococcus</taxon>
    </lineage>
</organism>
<feature type="compositionally biased region" description="Polar residues" evidence="1">
    <location>
        <begin position="150"/>
        <end position="164"/>
    </location>
</feature>
<sequence>MLSHCRPLAVEDGHLYRRAVVVMRGETDILAVQEDFRGKPDRHYQPSLSVPPPTPLNTPPPLLTTHHSDQPILITHKKKSPSPSPTSPTPSRLQQPPVISHVSSWFGIDITSSWRRARDGLRRRANSWKSSLPSWNMFRSKEPPAPYQGLTDSNSNASQEASNGSAPSSIFSTTPSSNSIFTPASTPASTPATSVAPTRPPSPIPFASGGSGPPPNVVNVSAQSSAGDGTFGGLKVIHTENGRTEVHVDLDEVVKSGIGKDRPVRFDTTSPDNKKSSLTISQLDGAPLLGINTGLSQDTSAATYLRQPPAGTARDDGSAPNVTSRPNPIPPPTDPNSREVLSLPQLAELNAKLFPWSYNNNYDSSVAMPKPGQVPDYSKGRVNTYQFCSSIAQGRPLGNAMSILQGMTTAVRNKFLNQDNQPCLSRDAAERVAADIIIQGDPRDEPDKIKKWDHLAGLVDTEWQKEEGYVPGQRFHCDSSSLPTIADLGKKNRMFAWDGRPLDQWLTEKSANISSSRPRHEVEEELWESAMEAGRIMCKRWSLDPDAAEEASMFGTKIVDETIKALKDGKKINDKTYHQADELISKVSHLIHNVDDSDRDAFFDSNVDATSEFMERSRLRTSQQSSPHPDLHSFLRGTVNSIPQSTSSLRPDLHSFLRGTVNSIPQSTSSLRPDLHSFLRGTVNSIPQSTSSLRPDLHSFLRGTVNSIPQSTSSLRPDLHSFLRGTVNSIPQSTSYHSQNLPAEVQAY</sequence>
<dbReference type="KEGG" id="cdep:91084694"/>
<name>A0AAJ8LXW2_9TREE</name>
<evidence type="ECO:0000256" key="1">
    <source>
        <dbReference type="SAM" id="MobiDB-lite"/>
    </source>
</evidence>
<reference evidence="2" key="2">
    <citation type="journal article" date="2022" name="Elife">
        <title>Obligate sexual reproduction of a homothallic fungus closely related to the Cryptococcus pathogenic species complex.</title>
        <authorList>
            <person name="Passer A.R."/>
            <person name="Clancey S.A."/>
            <person name="Shea T."/>
            <person name="David-Palma M."/>
            <person name="Averette A.F."/>
            <person name="Boekhout T."/>
            <person name="Porcel B.M."/>
            <person name="Nowrousian M."/>
            <person name="Cuomo C.A."/>
            <person name="Sun S."/>
            <person name="Heitman J."/>
            <person name="Coelho M.A."/>
        </authorList>
    </citation>
    <scope>NUCLEOTIDE SEQUENCE</scope>
    <source>
        <strain evidence="2">CBS 7841</strain>
    </source>
</reference>
<accession>A0AAJ8LXW2</accession>
<keyword evidence="3" id="KW-1185">Reference proteome</keyword>
<dbReference type="AlphaFoldDB" id="A0AAJ8LXW2"/>
<dbReference type="GeneID" id="91084694"/>
<protein>
    <submittedName>
        <fullName evidence="2">Uncharacterized protein</fullName>
    </submittedName>
</protein>